<evidence type="ECO:0000256" key="1">
    <source>
        <dbReference type="SAM" id="MobiDB-lite"/>
    </source>
</evidence>
<comment type="caution">
    <text evidence="2">The sequence shown here is derived from an EMBL/GenBank/DDBJ whole genome shotgun (WGS) entry which is preliminary data.</text>
</comment>
<dbReference type="Pfam" id="PF14430">
    <property type="entry name" value="Imm1"/>
    <property type="match status" value="1"/>
</dbReference>
<sequence length="152" mass="16400">MPSSPAGSRWPPASSTVQSSGPSVRASFGRLDTTAVETRIRTLDEFRRFLDVASEHVSEMGNPAVVLQHPNGSSLSFAWNESHAFLSWIDPLEVAYSSEGGAPLDFLVFGYFGNWSEAPGEALVPIENGLECVRAYLETGTPEPAGVRFVPD</sequence>
<evidence type="ECO:0000313" key="2">
    <source>
        <dbReference type="EMBL" id="RNL79389.1"/>
    </source>
</evidence>
<dbReference type="Proteomes" id="UP000277094">
    <property type="component" value="Unassembled WGS sequence"/>
</dbReference>
<dbReference type="EMBL" id="RJSG01000002">
    <property type="protein sequence ID" value="RNL79389.1"/>
    <property type="molecule type" value="Genomic_DNA"/>
</dbReference>
<accession>A0A3N0DUS5</accession>
<dbReference type="OrthoDB" id="5196658at2"/>
<reference evidence="2 3" key="1">
    <citation type="submission" date="2018-11" db="EMBL/GenBank/DDBJ databases">
        <authorList>
            <person name="Li F."/>
        </authorList>
    </citation>
    <scope>NUCLEOTIDE SEQUENCE [LARGE SCALE GENOMIC DNA]</scope>
    <source>
        <strain evidence="2 3">KIS18-7</strain>
    </source>
</reference>
<dbReference type="InterPro" id="IPR025680">
    <property type="entry name" value="DddI"/>
</dbReference>
<protein>
    <submittedName>
        <fullName evidence="2">Uncharacterized protein</fullName>
    </submittedName>
</protein>
<evidence type="ECO:0000313" key="3">
    <source>
        <dbReference type="Proteomes" id="UP000277094"/>
    </source>
</evidence>
<gene>
    <name evidence="2" type="ORF">EFL95_10395</name>
</gene>
<organism evidence="2 3">
    <name type="scientific">Nocardioides marmorisolisilvae</name>
    <dbReference type="NCBI Taxonomy" id="1542737"/>
    <lineage>
        <taxon>Bacteria</taxon>
        <taxon>Bacillati</taxon>
        <taxon>Actinomycetota</taxon>
        <taxon>Actinomycetes</taxon>
        <taxon>Propionibacteriales</taxon>
        <taxon>Nocardioidaceae</taxon>
        <taxon>Nocardioides</taxon>
    </lineage>
</organism>
<feature type="compositionally biased region" description="Polar residues" evidence="1">
    <location>
        <begin position="13"/>
        <end position="22"/>
    </location>
</feature>
<dbReference type="AlphaFoldDB" id="A0A3N0DUS5"/>
<keyword evidence="3" id="KW-1185">Reference proteome</keyword>
<name>A0A3N0DUS5_9ACTN</name>
<proteinExistence type="predicted"/>
<feature type="region of interest" description="Disordered" evidence="1">
    <location>
        <begin position="1"/>
        <end position="25"/>
    </location>
</feature>